<accession>A0A017HK53</accession>
<proteinExistence type="predicted"/>
<evidence type="ECO:0000256" key="1">
    <source>
        <dbReference type="SAM" id="MobiDB-lite"/>
    </source>
</evidence>
<dbReference type="HOGENOM" id="CLU_2847165_0_0_5"/>
<dbReference type="EMBL" id="AOSK01000111">
    <property type="protein sequence ID" value="EYD74523.1"/>
    <property type="molecule type" value="Genomic_DNA"/>
</dbReference>
<organism evidence="2 3">
    <name type="scientific">Rubellimicrobium mesophilum DSM 19309</name>
    <dbReference type="NCBI Taxonomy" id="442562"/>
    <lineage>
        <taxon>Bacteria</taxon>
        <taxon>Pseudomonadati</taxon>
        <taxon>Pseudomonadota</taxon>
        <taxon>Alphaproteobacteria</taxon>
        <taxon>Rhodobacterales</taxon>
        <taxon>Roseobacteraceae</taxon>
        <taxon>Rubellimicrobium</taxon>
    </lineage>
</organism>
<protein>
    <submittedName>
        <fullName evidence="2">Uncharacterized protein</fullName>
    </submittedName>
</protein>
<dbReference type="AlphaFoldDB" id="A0A017HK53"/>
<comment type="caution">
    <text evidence="2">The sequence shown here is derived from an EMBL/GenBank/DDBJ whole genome shotgun (WGS) entry which is preliminary data.</text>
</comment>
<feature type="compositionally biased region" description="Low complexity" evidence="1">
    <location>
        <begin position="24"/>
        <end position="41"/>
    </location>
</feature>
<dbReference type="RefSeq" id="WP_037282223.1">
    <property type="nucleotide sequence ID" value="NZ_KK088604.1"/>
</dbReference>
<feature type="compositionally biased region" description="Polar residues" evidence="1">
    <location>
        <begin position="1"/>
        <end position="12"/>
    </location>
</feature>
<evidence type="ECO:0000313" key="3">
    <source>
        <dbReference type="Proteomes" id="UP000019666"/>
    </source>
</evidence>
<gene>
    <name evidence="2" type="ORF">Rumeso_03819</name>
</gene>
<evidence type="ECO:0000313" key="2">
    <source>
        <dbReference type="EMBL" id="EYD74523.1"/>
    </source>
</evidence>
<feature type="compositionally biased region" description="Polar residues" evidence="1">
    <location>
        <begin position="55"/>
        <end position="65"/>
    </location>
</feature>
<dbReference type="STRING" id="442562.Rumeso_03819"/>
<dbReference type="Proteomes" id="UP000019666">
    <property type="component" value="Unassembled WGS sequence"/>
</dbReference>
<feature type="region of interest" description="Disordered" evidence="1">
    <location>
        <begin position="1"/>
        <end position="65"/>
    </location>
</feature>
<name>A0A017HK53_9RHOB</name>
<reference evidence="2 3" key="1">
    <citation type="submission" date="2013-02" db="EMBL/GenBank/DDBJ databases">
        <authorList>
            <person name="Fiebig A."/>
            <person name="Goeker M."/>
            <person name="Klenk H.-P.P."/>
        </authorList>
    </citation>
    <scope>NUCLEOTIDE SEQUENCE [LARGE SCALE GENOMIC DNA]</scope>
    <source>
        <strain evidence="2 3">DSM 19309</strain>
    </source>
</reference>
<keyword evidence="3" id="KW-1185">Reference proteome</keyword>
<sequence length="65" mass="6489">MTRSGVTHTDTASGKGHGQLTENPGAPSAKPGAKAPAPSSGQMHAQQDNRDHGSGKSQKGATPRG</sequence>